<evidence type="ECO:0008006" key="2">
    <source>
        <dbReference type="Google" id="ProtNLM"/>
    </source>
</evidence>
<dbReference type="InterPro" id="IPR025048">
    <property type="entry name" value="DUF3987"/>
</dbReference>
<proteinExistence type="predicted"/>
<reference evidence="1" key="1">
    <citation type="submission" date="2019-02" db="EMBL/GenBank/DDBJ databases">
        <authorList>
            <person name="Gruber-Vodicka R. H."/>
            <person name="Seah K. B. B."/>
        </authorList>
    </citation>
    <scope>NUCLEOTIDE SEQUENCE</scope>
    <source>
        <strain evidence="1">BECK_BY1</strain>
    </source>
</reference>
<gene>
    <name evidence="1" type="ORF">BECKTUN1418D_GA0071000_10206</name>
</gene>
<dbReference type="AlphaFoldDB" id="A0A450ZKB4"/>
<dbReference type="Pfam" id="PF13148">
    <property type="entry name" value="DUF3987"/>
    <property type="match status" value="1"/>
</dbReference>
<evidence type="ECO:0000313" key="1">
    <source>
        <dbReference type="EMBL" id="VFK54168.1"/>
    </source>
</evidence>
<organism evidence="1">
    <name type="scientific">Candidatus Kentrum sp. TUN</name>
    <dbReference type="NCBI Taxonomy" id="2126343"/>
    <lineage>
        <taxon>Bacteria</taxon>
        <taxon>Pseudomonadati</taxon>
        <taxon>Pseudomonadota</taxon>
        <taxon>Gammaproteobacteria</taxon>
        <taxon>Candidatus Kentrum</taxon>
    </lineage>
</organism>
<dbReference type="EMBL" id="CAADFX010000020">
    <property type="protein sequence ID" value="VFK54168.1"/>
    <property type="molecule type" value="Genomic_DNA"/>
</dbReference>
<protein>
    <recommendedName>
        <fullName evidence="2">DNA primase/helicase</fullName>
    </recommendedName>
</protein>
<name>A0A450ZKB4_9GAMM</name>
<sequence length="501" mass="55853">MNELLKNAVLPQEDWQEPQPLSAKVEPEPYPIDALPDTIRAAVEEVQGFVNAPLPLVASSALGVLSLACQAHIDVKRAEKLHGPVGLFLLTIADSGERKTTCDNFFTSAIKTYQEEQAQVMQPEIKRHKAETDAWKAKCDGLLSAIKEAKKKGNPTEELETNFTQLQSEEPKSPRVPDLVIGDETPENLAWRLARQWPSAGVMSSEAGLIFGAHGMGKDSIMRNLTLLNTLWDGGEHSIGRRTSESFTVKDARLTMALQIQEATLRDFFGRSGELARGTGFLARFLVAWPEFTQGTRFFNDPPSEWPHLTAFHKHIAGILAHPVPMMDDGTLSPVMLTLSPEAKKAWIKYYDTIEMQLQSGGALYNVRDVASKSADNAARLAALFHQFEHSAGEISLEAMECASRIAAWHLNESRRFFGELSLPVELADAVSVDNWLINYCGEEQIDYVSKNHVRQYGPLRNGNRLNEAINELMELDRVQSVQKGRQQIIKINPALFEMPR</sequence>
<accession>A0A450ZKB4</accession>